<reference evidence="1" key="7">
    <citation type="journal article" date="2005" name="Science">
        <title>The Transcriptional Landscape of the Mammalian Genome.</title>
        <authorList>
            <consortium name="The FANTOM Consortium"/>
            <consortium name="Riken Genome Exploration Research Group and Genome Science Group (Genome Network Project Core Group)"/>
        </authorList>
    </citation>
    <scope>NUCLEOTIDE SEQUENCE</scope>
    <source>
        <strain evidence="1">C57BL/6J</strain>
        <tissue evidence="1">Head</tissue>
    </source>
</reference>
<reference evidence="1" key="1">
    <citation type="journal article" date="1999" name="Methods Enzymol.">
        <title>High-efficiency full-length cDNA cloning.</title>
        <authorList>
            <person name="Carninci P."/>
            <person name="Hayashizaki Y."/>
        </authorList>
    </citation>
    <scope>NUCLEOTIDE SEQUENCE</scope>
    <source>
        <strain evidence="1">C57BL/6J</strain>
        <tissue evidence="1">Head</tissue>
    </source>
</reference>
<reference evidence="1" key="5">
    <citation type="journal article" date="2001" name="Nature">
        <title>Functional annotation of a full-length mouse cDNA collection.</title>
        <authorList>
            <consortium name="The RIKEN Genome Exploration Research Group Phase II Team and the FANTOM Consortium"/>
        </authorList>
    </citation>
    <scope>NUCLEOTIDE SEQUENCE</scope>
    <source>
        <strain evidence="1">C57BL/6J</strain>
        <tissue evidence="1">Head</tissue>
    </source>
</reference>
<reference evidence="1" key="2">
    <citation type="journal article" date="2000" name="Genome Res.">
        <title>Normalization and subtraction of cap-trapper-selected cDNAs to prepare full-length cDNA libraries for rapid discovery of new genes.</title>
        <authorList>
            <person name="Carninci P."/>
            <person name="Shibata Y."/>
            <person name="Hayatsu N."/>
            <person name="Sugahara Y."/>
            <person name="Shibata K."/>
            <person name="Itoh M."/>
            <person name="Konno H."/>
            <person name="Okazaki Y."/>
            <person name="Muramatsu M."/>
            <person name="Hayashizaki Y."/>
        </authorList>
    </citation>
    <scope>NUCLEOTIDE SEQUENCE</scope>
    <source>
        <strain evidence="1">C57BL/6J</strain>
        <tissue evidence="1">Head</tissue>
    </source>
</reference>
<name>Q9D2L2_MOUSE</name>
<evidence type="ECO:0000313" key="1">
    <source>
        <dbReference type="EMBL" id="BAB31771.1"/>
    </source>
</evidence>
<evidence type="ECO:0000313" key="2">
    <source>
        <dbReference type="MGI" id="MGI:1925354"/>
    </source>
</evidence>
<accession>Q9D2L2</accession>
<sequence length="104" mass="11545">MTPGCRMLYQKHSCSGAGVGQRLCIWKPSKASSCQSQTRNHGNQTLAALCRSLLTLSGTMPCWWEASVNHGSTWNVRSHRPRLHPATGWTSLHTSGPGWYWCFG</sequence>
<dbReference type="AGR" id="MGI:1925354"/>
<reference evidence="1" key="3">
    <citation type="journal article" date="2000" name="Genome Res.">
        <title>RIKEN integrated sequence analysis (RISA) system--384-format sequencing pipeline with 384 multicapillary sequencer.</title>
        <authorList>
            <person name="Shibata K."/>
            <person name="Itoh M."/>
            <person name="Aizawa K."/>
            <person name="Nagaoka S."/>
            <person name="Sasaki N."/>
            <person name="Carninci P."/>
            <person name="Konno H."/>
            <person name="Akiyama J."/>
            <person name="Nishi K."/>
            <person name="Kitsunai T."/>
            <person name="Tashiro H."/>
            <person name="Itoh M."/>
            <person name="Sumi N."/>
            <person name="Ishii Y."/>
            <person name="Nakamura S."/>
            <person name="Hazama M."/>
            <person name="Nishine T."/>
            <person name="Harada A."/>
            <person name="Yamamoto R."/>
            <person name="Matsumoto H."/>
            <person name="Sakaguchi S."/>
            <person name="Ikegami T."/>
            <person name="Kashiwagi K."/>
            <person name="Fujiwake S."/>
            <person name="Inoue K."/>
            <person name="Togawa Y."/>
            <person name="Izawa M."/>
            <person name="Ohara E."/>
            <person name="Watahiki M."/>
            <person name="Yoneda Y."/>
            <person name="Ishikawa T."/>
            <person name="Ozawa K."/>
            <person name="Tanaka T."/>
            <person name="Matsuura S."/>
            <person name="Kawai J."/>
            <person name="Okazaki Y."/>
            <person name="Muramatsu M."/>
            <person name="Inoue Y."/>
            <person name="Kira A."/>
            <person name="Hayashizaki Y."/>
        </authorList>
    </citation>
    <scope>NUCLEOTIDE SEQUENCE</scope>
    <source>
        <strain evidence="1">C57BL/6J</strain>
        <tissue evidence="1">Head</tissue>
    </source>
</reference>
<gene>
    <name evidence="2" type="primary">4833413E03Rik</name>
</gene>
<reference evidence="1" key="8">
    <citation type="journal article" date="2005" name="Science">
        <title>Antisense Transcription in the Mammalian Transcriptome.</title>
        <authorList>
            <consortium name="RIKEN Genome Exploration Research Group and Genome Science Group (Genome Network Project Core Group) and the FANTOM Consortium"/>
        </authorList>
    </citation>
    <scope>NUCLEOTIDE SEQUENCE</scope>
    <source>
        <strain evidence="1">C57BL/6J</strain>
        <tissue evidence="1">Head</tissue>
    </source>
</reference>
<reference evidence="1" key="6">
    <citation type="journal article" date="2002" name="Nature">
        <title>Analysis of the mouse transcriptome based on functional annotation of 60,770 full-length cDNAs.</title>
        <authorList>
            <consortium name="The FANTOM Consortium and the RIKEN Genome Exploration Research Group Phase I and II Team"/>
        </authorList>
    </citation>
    <scope>NUCLEOTIDE SEQUENCE</scope>
    <source>
        <strain evidence="1">C57BL/6J</strain>
        <tissue evidence="1">Head</tissue>
    </source>
</reference>
<dbReference type="AlphaFoldDB" id="Q9D2L2"/>
<protein>
    <submittedName>
        <fullName evidence="1">Uncharacterized protein</fullName>
    </submittedName>
</protein>
<organism evidence="1">
    <name type="scientific">Mus musculus</name>
    <name type="common">Mouse</name>
    <dbReference type="NCBI Taxonomy" id="10090"/>
    <lineage>
        <taxon>Eukaryota</taxon>
        <taxon>Metazoa</taxon>
        <taxon>Chordata</taxon>
        <taxon>Craniata</taxon>
        <taxon>Vertebrata</taxon>
        <taxon>Euteleostomi</taxon>
        <taxon>Mammalia</taxon>
        <taxon>Eutheria</taxon>
        <taxon>Euarchontoglires</taxon>
        <taxon>Glires</taxon>
        <taxon>Rodentia</taxon>
        <taxon>Myomorpha</taxon>
        <taxon>Muroidea</taxon>
        <taxon>Muridae</taxon>
        <taxon>Murinae</taxon>
        <taxon>Mus</taxon>
        <taxon>Mus</taxon>
    </lineage>
</organism>
<reference evidence="1" key="4">
    <citation type="submission" date="2000-08" db="EMBL/GenBank/DDBJ databases">
        <authorList>
            <person name="Adachi J."/>
            <person name="Aizawa K."/>
            <person name="Akahira S."/>
            <person name="Akimura T."/>
            <person name="Arai A."/>
            <person name="Aono H."/>
            <person name="Arakawa T."/>
            <person name="Bono H."/>
            <person name="Carninci P."/>
            <person name="Fukuda S."/>
            <person name="Fukunishi Y."/>
            <person name="Furuno M."/>
            <person name="Hanagaki T."/>
            <person name="Hara A."/>
            <person name="Hayatsu N."/>
            <person name="Hiramoto K."/>
            <person name="Hiraoka T."/>
            <person name="Hori F."/>
            <person name="Imotani K."/>
            <person name="Ishii Y."/>
            <person name="Itoh M."/>
            <person name="Izawa M."/>
            <person name="Kasukawa T."/>
            <person name="Kato H."/>
            <person name="Kawai J."/>
            <person name="Kojima Y."/>
            <person name="Konno H."/>
            <person name="Kouda M."/>
            <person name="Koya S."/>
            <person name="Kurihara C."/>
            <person name="Matsuyama T."/>
            <person name="Miyazaki A."/>
            <person name="Nishi K."/>
            <person name="Nomura K."/>
            <person name="Numazaki R."/>
            <person name="Ohno M."/>
            <person name="Okazaki Y."/>
            <person name="Okido T."/>
            <person name="Owa C."/>
            <person name="Saito H."/>
            <person name="Saito R."/>
            <person name="Sakai C."/>
            <person name="Sakai K."/>
            <person name="Sano H."/>
            <person name="Sasaki D."/>
            <person name="Shibata K."/>
            <person name="Shibata Y."/>
            <person name="Shinagawa A."/>
            <person name="Shiraki T."/>
            <person name="Sogabe Y."/>
            <person name="Suzuki H."/>
            <person name="Tagami M."/>
            <person name="Tagawa A."/>
            <person name="Takahashi F."/>
            <person name="Tanaka T."/>
            <person name="Tejima Y."/>
            <person name="Toya T."/>
            <person name="Yamamura T."/>
            <person name="Yasunishi A."/>
            <person name="Yoshida K."/>
            <person name="Yoshino M."/>
            <person name="Muramatsu M."/>
            <person name="Hayashizaki Y."/>
        </authorList>
    </citation>
    <scope>NUCLEOTIDE SEQUENCE</scope>
    <source>
        <strain evidence="1">C57BL/6J</strain>
        <tissue evidence="1">Head</tissue>
    </source>
</reference>
<dbReference type="MGI" id="MGI:1925354">
    <property type="gene designation" value="4833413E03Rik"/>
</dbReference>
<proteinExistence type="evidence at transcript level"/>
<dbReference type="EMBL" id="AK019514">
    <property type="protein sequence ID" value="BAB31771.1"/>
    <property type="molecule type" value="mRNA"/>
</dbReference>